<gene>
    <name evidence="2" type="ORF">PMAYCL1PPCAC_18723</name>
</gene>
<proteinExistence type="predicted"/>
<feature type="signal peptide" evidence="1">
    <location>
        <begin position="1"/>
        <end position="19"/>
    </location>
</feature>
<feature type="chain" id="PRO_5042830365" evidence="1">
    <location>
        <begin position="20"/>
        <end position="92"/>
    </location>
</feature>
<comment type="caution">
    <text evidence="2">The sequence shown here is derived from an EMBL/GenBank/DDBJ whole genome shotgun (WGS) entry which is preliminary data.</text>
</comment>
<name>A0AAN5CQ08_9BILA</name>
<reference evidence="3" key="1">
    <citation type="submission" date="2022-10" db="EMBL/GenBank/DDBJ databases">
        <title>Genome assembly of Pristionchus species.</title>
        <authorList>
            <person name="Yoshida K."/>
            <person name="Sommer R.J."/>
        </authorList>
    </citation>
    <scope>NUCLEOTIDE SEQUENCE [LARGE SCALE GENOMIC DNA]</scope>
    <source>
        <strain evidence="3">RS5460</strain>
    </source>
</reference>
<organism evidence="2 3">
    <name type="scientific">Pristionchus mayeri</name>
    <dbReference type="NCBI Taxonomy" id="1317129"/>
    <lineage>
        <taxon>Eukaryota</taxon>
        <taxon>Metazoa</taxon>
        <taxon>Ecdysozoa</taxon>
        <taxon>Nematoda</taxon>
        <taxon>Chromadorea</taxon>
        <taxon>Rhabditida</taxon>
        <taxon>Rhabditina</taxon>
        <taxon>Diplogasteromorpha</taxon>
        <taxon>Diplogasteroidea</taxon>
        <taxon>Neodiplogasteridae</taxon>
        <taxon>Pristionchus</taxon>
    </lineage>
</organism>
<evidence type="ECO:0000313" key="3">
    <source>
        <dbReference type="Proteomes" id="UP001328107"/>
    </source>
</evidence>
<accession>A0AAN5CQ08</accession>
<sequence length="92" mass="9681">DVELALQLLLCCLLDGSLSDRRVGGQVILHDLLQLPVVALRVLFHIRHLESLGSVHSGHCSEAAGSSTSTAAVVEGGDVLRNARKGEGRSSL</sequence>
<evidence type="ECO:0000313" key="2">
    <source>
        <dbReference type="EMBL" id="GMR48528.1"/>
    </source>
</evidence>
<keyword evidence="1" id="KW-0732">Signal</keyword>
<keyword evidence="3" id="KW-1185">Reference proteome</keyword>
<feature type="non-terminal residue" evidence="2">
    <location>
        <position position="1"/>
    </location>
</feature>
<dbReference type="EMBL" id="BTRK01000004">
    <property type="protein sequence ID" value="GMR48528.1"/>
    <property type="molecule type" value="Genomic_DNA"/>
</dbReference>
<feature type="non-terminal residue" evidence="2">
    <location>
        <position position="92"/>
    </location>
</feature>
<evidence type="ECO:0000256" key="1">
    <source>
        <dbReference type="SAM" id="SignalP"/>
    </source>
</evidence>
<dbReference type="Proteomes" id="UP001328107">
    <property type="component" value="Unassembled WGS sequence"/>
</dbReference>
<protein>
    <submittedName>
        <fullName evidence="2">Uncharacterized protein</fullName>
    </submittedName>
</protein>
<dbReference type="AlphaFoldDB" id="A0AAN5CQ08"/>